<reference evidence="2" key="1">
    <citation type="journal article" date="2017" name="Nat. Ecol. Evol.">
        <title>Genome expansion and lineage-specific genetic innovations in the forest pathogenic fungi Armillaria.</title>
        <authorList>
            <person name="Sipos G."/>
            <person name="Prasanna A.N."/>
            <person name="Walter M.C."/>
            <person name="O'Connor E."/>
            <person name="Balint B."/>
            <person name="Krizsan K."/>
            <person name="Kiss B."/>
            <person name="Hess J."/>
            <person name="Varga T."/>
            <person name="Slot J."/>
            <person name="Riley R."/>
            <person name="Boka B."/>
            <person name="Rigling D."/>
            <person name="Barry K."/>
            <person name="Lee J."/>
            <person name="Mihaltcheva S."/>
            <person name="LaButti K."/>
            <person name="Lipzen A."/>
            <person name="Waldron R."/>
            <person name="Moloney N.M."/>
            <person name="Sperisen C."/>
            <person name="Kredics L."/>
            <person name="Vagvoelgyi C."/>
            <person name="Patrignani A."/>
            <person name="Fitzpatrick D."/>
            <person name="Nagy I."/>
            <person name="Doyle S."/>
            <person name="Anderson J.B."/>
            <person name="Grigoriev I.V."/>
            <person name="Gueldener U."/>
            <person name="Muensterkoetter M."/>
            <person name="Nagy L.G."/>
        </authorList>
    </citation>
    <scope>NUCLEOTIDE SEQUENCE [LARGE SCALE GENOMIC DNA]</scope>
    <source>
        <strain evidence="2">Ar21-2</strain>
    </source>
</reference>
<dbReference type="EMBL" id="KZ293644">
    <property type="protein sequence ID" value="PBL03897.1"/>
    <property type="molecule type" value="Genomic_DNA"/>
</dbReference>
<sequence length="308" mass="35115">MSDARPLTKNIHIPTELIDKIINLKIENSPMAHADAESLSVSHPQFQDRAQAVLIADIYISHCYYCHHPIRFFTHASHLIRHVHMIHILGDKDQWEDQFPVIITMLTTGERCATKIVLEKVDIGDLLALRTNWENFMDTTISDSVFIFNQCLQWVKELRNLQSLTFTWDHPNICQQDVVHSIPSLLPPLDALVYHPESGIVNILVNERFSACIYGLCRRLSSLQITTSSSNISGVNMTLLVCQTTLESLDIHIMGWRLNHSPPCFFLRGYTLLQSLTFWASERYAARITSSLDSVAVDNILTSSMSIW</sequence>
<name>A0A2H3EZT2_ARMGA</name>
<dbReference type="InParanoid" id="A0A2H3EZT2"/>
<keyword evidence="2" id="KW-1185">Reference proteome</keyword>
<dbReference type="OrthoDB" id="10295363at2759"/>
<dbReference type="AlphaFoldDB" id="A0A2H3EZT2"/>
<proteinExistence type="predicted"/>
<protein>
    <submittedName>
        <fullName evidence="1">Uncharacterized protein</fullName>
    </submittedName>
</protein>
<organism evidence="1 2">
    <name type="scientific">Armillaria gallica</name>
    <name type="common">Bulbous honey fungus</name>
    <name type="synonym">Armillaria bulbosa</name>
    <dbReference type="NCBI Taxonomy" id="47427"/>
    <lineage>
        <taxon>Eukaryota</taxon>
        <taxon>Fungi</taxon>
        <taxon>Dikarya</taxon>
        <taxon>Basidiomycota</taxon>
        <taxon>Agaricomycotina</taxon>
        <taxon>Agaricomycetes</taxon>
        <taxon>Agaricomycetidae</taxon>
        <taxon>Agaricales</taxon>
        <taxon>Marasmiineae</taxon>
        <taxon>Physalacriaceae</taxon>
        <taxon>Armillaria</taxon>
    </lineage>
</organism>
<evidence type="ECO:0000313" key="2">
    <source>
        <dbReference type="Proteomes" id="UP000217790"/>
    </source>
</evidence>
<dbReference type="Proteomes" id="UP000217790">
    <property type="component" value="Unassembled WGS sequence"/>
</dbReference>
<dbReference type="OMA" id="FFTHASH"/>
<gene>
    <name evidence="1" type="ORF">ARMGADRAFT_1070389</name>
</gene>
<evidence type="ECO:0000313" key="1">
    <source>
        <dbReference type="EMBL" id="PBL03897.1"/>
    </source>
</evidence>
<accession>A0A2H3EZT2</accession>